<dbReference type="EMBL" id="KB741026">
    <property type="protein sequence ID" value="ENN74909.1"/>
    <property type="molecule type" value="Genomic_DNA"/>
</dbReference>
<dbReference type="PROSITE" id="PS50181">
    <property type="entry name" value="FBOX"/>
    <property type="match status" value="1"/>
</dbReference>
<sequence length="588" mass="69028">MDTSERFFPVEDVFKMQYLEQYVQSVVHYSSRYNNQLNYCYSPTNLLGKYEKYPSYGDFPEAYFLRSYGKWWRYSGSAQKEYRPQDFDLLNAEDFVTLEFGSAVVPREVFIYEVYNPGAVIRIWGRLSSDTKWHLLWEGFPQKCAATSRKFTPPLRKINSLINILRIEFNQSHLDYHTAIDGVLLCGYQPRTIIKFELIRRGLTQNKLATSSNSATVGYWETNRNCVTLNDKLAFDYINLLPNEIILKVFQCLDLKSLSRCAQVNRRWNKLAQDQTLYRNISLKIYWYLVNEQTLDFFINKIQNVKKLDLSWCNQYQISFNKRLDYDYHCKILSLLEESSRTITHLSMNDNYFVDSDVLNKIVCCKELTELRLHHTFNWIRWPKDQLTKLVTLDLSITNIIDEDLIQILMANPNLEHLVLDLCEHLFMMNSVVETVTLFNKKLKTWSSWKTDSLTSDAVRKFSLCSNLEELDLGWCLLDSVPGDSLAEIANGCKRLKRLILSQWRGATDQSLMPIIISCKDLTQLDLIGIKNISSELCEKALFRLPKLRLLDISFCDGVRQEEVAIWRQQYPHITIQRSCEHTVTDYM</sequence>
<dbReference type="OMA" id="EDSTRSC"/>
<keyword evidence="4" id="KW-1185">Reference proteome</keyword>
<feature type="non-terminal residue" evidence="2">
    <location>
        <position position="1"/>
    </location>
</feature>
<proteinExistence type="predicted"/>
<dbReference type="Proteomes" id="UP000019118">
    <property type="component" value="Unassembled WGS sequence"/>
</dbReference>
<dbReference type="Gene3D" id="1.20.1280.50">
    <property type="match status" value="1"/>
</dbReference>
<dbReference type="GO" id="GO:0031146">
    <property type="term" value="P:SCF-dependent proteasomal ubiquitin-dependent protein catabolic process"/>
    <property type="evidence" value="ECO:0007669"/>
    <property type="project" value="TreeGrafter"/>
</dbReference>
<dbReference type="AlphaFoldDB" id="N6T426"/>
<organism evidence="2">
    <name type="scientific">Dendroctonus ponderosae</name>
    <name type="common">Mountain pine beetle</name>
    <dbReference type="NCBI Taxonomy" id="77166"/>
    <lineage>
        <taxon>Eukaryota</taxon>
        <taxon>Metazoa</taxon>
        <taxon>Ecdysozoa</taxon>
        <taxon>Arthropoda</taxon>
        <taxon>Hexapoda</taxon>
        <taxon>Insecta</taxon>
        <taxon>Pterygota</taxon>
        <taxon>Neoptera</taxon>
        <taxon>Endopterygota</taxon>
        <taxon>Coleoptera</taxon>
        <taxon>Polyphaga</taxon>
        <taxon>Cucujiformia</taxon>
        <taxon>Curculionidae</taxon>
        <taxon>Scolytinae</taxon>
        <taxon>Dendroctonus</taxon>
    </lineage>
</organism>
<evidence type="ECO:0000313" key="4">
    <source>
        <dbReference type="Proteomes" id="UP000019118"/>
    </source>
</evidence>
<dbReference type="HOGENOM" id="CLU_024764_2_0_1"/>
<gene>
    <name evidence="3" type="primary">109540191</name>
    <name evidence="2" type="ORF">YQE_08487</name>
</gene>
<protein>
    <recommendedName>
        <fullName evidence="1">F-box domain-containing protein</fullName>
    </recommendedName>
</protein>
<reference evidence="2 4" key="1">
    <citation type="journal article" date="2013" name="Genome Biol.">
        <title>Draft genome of the mountain pine beetle, Dendroctonus ponderosae Hopkins, a major forest pest.</title>
        <authorList>
            <person name="Keeling C.I."/>
            <person name="Yuen M.M."/>
            <person name="Liao N.Y."/>
            <person name="Docking T.R."/>
            <person name="Chan S.K."/>
            <person name="Taylor G.A."/>
            <person name="Palmquist D.L."/>
            <person name="Jackman S.D."/>
            <person name="Nguyen A."/>
            <person name="Li M."/>
            <person name="Henderson H."/>
            <person name="Janes J.K."/>
            <person name="Zhao Y."/>
            <person name="Pandoh P."/>
            <person name="Moore R."/>
            <person name="Sperling F.A."/>
            <person name="Huber D.P."/>
            <person name="Birol I."/>
            <person name="Jones S.J."/>
            <person name="Bohlmann J."/>
        </authorList>
    </citation>
    <scope>NUCLEOTIDE SEQUENCE</scope>
</reference>
<dbReference type="SUPFAM" id="SSF52047">
    <property type="entry name" value="RNI-like"/>
    <property type="match status" value="1"/>
</dbReference>
<dbReference type="KEGG" id="dpa:109540191"/>
<dbReference type="Pfam" id="PF12937">
    <property type="entry name" value="F-box-like"/>
    <property type="match status" value="1"/>
</dbReference>
<dbReference type="Gene3D" id="3.80.10.10">
    <property type="entry name" value="Ribonuclease Inhibitor"/>
    <property type="match status" value="1"/>
</dbReference>
<evidence type="ECO:0000259" key="1">
    <source>
        <dbReference type="PROSITE" id="PS50181"/>
    </source>
</evidence>
<dbReference type="OrthoDB" id="2153609at2759"/>
<accession>N6T426</accession>
<dbReference type="InterPro" id="IPR001810">
    <property type="entry name" value="F-box_dom"/>
</dbReference>
<name>N6T426_DENPD</name>
<feature type="domain" description="F-box" evidence="1">
    <location>
        <begin position="235"/>
        <end position="281"/>
    </location>
</feature>
<dbReference type="InterPro" id="IPR032675">
    <property type="entry name" value="LRR_dom_sf"/>
</dbReference>
<dbReference type="InterPro" id="IPR036047">
    <property type="entry name" value="F-box-like_dom_sf"/>
</dbReference>
<dbReference type="SMART" id="SM00256">
    <property type="entry name" value="FBOX"/>
    <property type="match status" value="1"/>
</dbReference>
<dbReference type="GO" id="GO:0019005">
    <property type="term" value="C:SCF ubiquitin ligase complex"/>
    <property type="evidence" value="ECO:0007669"/>
    <property type="project" value="TreeGrafter"/>
</dbReference>
<reference evidence="3" key="2">
    <citation type="submission" date="2024-08" db="UniProtKB">
        <authorList>
            <consortium name="EnsemblMetazoa"/>
        </authorList>
    </citation>
    <scope>IDENTIFICATION</scope>
</reference>
<evidence type="ECO:0000313" key="2">
    <source>
        <dbReference type="EMBL" id="ENN74909.1"/>
    </source>
</evidence>
<dbReference type="SUPFAM" id="SSF81383">
    <property type="entry name" value="F-box domain"/>
    <property type="match status" value="1"/>
</dbReference>
<dbReference type="PANTHER" id="PTHR13318">
    <property type="entry name" value="PARTNER OF PAIRED, ISOFORM B-RELATED"/>
    <property type="match status" value="1"/>
</dbReference>
<evidence type="ECO:0000313" key="3">
    <source>
        <dbReference type="EnsemblMetazoa" id="XP_019763994.1"/>
    </source>
</evidence>
<dbReference type="EnsemblMetazoa" id="XM_019908435.1">
    <property type="protein sequence ID" value="XP_019763994.1"/>
    <property type="gene ID" value="LOC109540191"/>
</dbReference>